<sequence length="32" mass="3525">MKSSIILTIFSQLQVAKEAFGEPSFPFAQLVP</sequence>
<accession>A0A392SNB0</accession>
<protein>
    <submittedName>
        <fullName evidence="1">Uncharacterized protein</fullName>
    </submittedName>
</protein>
<feature type="non-terminal residue" evidence="1">
    <location>
        <position position="32"/>
    </location>
</feature>
<dbReference type="EMBL" id="LXQA010404717">
    <property type="protein sequence ID" value="MCI49664.1"/>
    <property type="molecule type" value="Genomic_DNA"/>
</dbReference>
<name>A0A392SNB0_9FABA</name>
<dbReference type="Proteomes" id="UP000265520">
    <property type="component" value="Unassembled WGS sequence"/>
</dbReference>
<proteinExistence type="predicted"/>
<organism evidence="1 2">
    <name type="scientific">Trifolium medium</name>
    <dbReference type="NCBI Taxonomy" id="97028"/>
    <lineage>
        <taxon>Eukaryota</taxon>
        <taxon>Viridiplantae</taxon>
        <taxon>Streptophyta</taxon>
        <taxon>Embryophyta</taxon>
        <taxon>Tracheophyta</taxon>
        <taxon>Spermatophyta</taxon>
        <taxon>Magnoliopsida</taxon>
        <taxon>eudicotyledons</taxon>
        <taxon>Gunneridae</taxon>
        <taxon>Pentapetalae</taxon>
        <taxon>rosids</taxon>
        <taxon>fabids</taxon>
        <taxon>Fabales</taxon>
        <taxon>Fabaceae</taxon>
        <taxon>Papilionoideae</taxon>
        <taxon>50 kb inversion clade</taxon>
        <taxon>NPAAA clade</taxon>
        <taxon>Hologalegina</taxon>
        <taxon>IRL clade</taxon>
        <taxon>Trifolieae</taxon>
        <taxon>Trifolium</taxon>
    </lineage>
</organism>
<evidence type="ECO:0000313" key="1">
    <source>
        <dbReference type="EMBL" id="MCI49664.1"/>
    </source>
</evidence>
<evidence type="ECO:0000313" key="2">
    <source>
        <dbReference type="Proteomes" id="UP000265520"/>
    </source>
</evidence>
<dbReference type="AlphaFoldDB" id="A0A392SNB0"/>
<reference evidence="1 2" key="1">
    <citation type="journal article" date="2018" name="Front. Plant Sci.">
        <title>Red Clover (Trifolium pratense) and Zigzag Clover (T. medium) - A Picture of Genomic Similarities and Differences.</title>
        <authorList>
            <person name="Dluhosova J."/>
            <person name="Istvanek J."/>
            <person name="Nedelnik J."/>
            <person name="Repkova J."/>
        </authorList>
    </citation>
    <scope>NUCLEOTIDE SEQUENCE [LARGE SCALE GENOMIC DNA]</scope>
    <source>
        <strain evidence="2">cv. 10/8</strain>
        <tissue evidence="1">Leaf</tissue>
    </source>
</reference>
<comment type="caution">
    <text evidence="1">The sequence shown here is derived from an EMBL/GenBank/DDBJ whole genome shotgun (WGS) entry which is preliminary data.</text>
</comment>
<keyword evidence="2" id="KW-1185">Reference proteome</keyword>